<dbReference type="PANTHER" id="PTHR43537:SF6">
    <property type="entry name" value="HTH-TYPE TRANSCRIPTIONAL REPRESSOR RSPR"/>
    <property type="match status" value="1"/>
</dbReference>
<evidence type="ECO:0000313" key="7">
    <source>
        <dbReference type="Proteomes" id="UP000755667"/>
    </source>
</evidence>
<dbReference type="EMBL" id="JAFBXF010000009">
    <property type="protein sequence ID" value="MBM2418227.1"/>
    <property type="molecule type" value="Genomic_DNA"/>
</dbReference>
<evidence type="ECO:0000313" key="6">
    <source>
        <dbReference type="EMBL" id="MBM2418227.1"/>
    </source>
</evidence>
<evidence type="ECO:0000256" key="2">
    <source>
        <dbReference type="ARBA" id="ARBA00023125"/>
    </source>
</evidence>
<dbReference type="InterPro" id="IPR008920">
    <property type="entry name" value="TF_FadR/GntR_C"/>
</dbReference>
<keyword evidence="3" id="KW-0804">Transcription</keyword>
<dbReference type="AlphaFoldDB" id="A0A9Q2P5F1"/>
<dbReference type="PANTHER" id="PTHR43537">
    <property type="entry name" value="TRANSCRIPTIONAL REGULATOR, GNTR FAMILY"/>
    <property type="match status" value="1"/>
</dbReference>
<dbReference type="EMBL" id="JAFBXE010000009">
    <property type="protein sequence ID" value="MBM2413558.1"/>
    <property type="molecule type" value="Genomic_DNA"/>
</dbReference>
<accession>A0A9Q2P5F1</accession>
<dbReference type="OrthoDB" id="7834120at2"/>
<evidence type="ECO:0000256" key="3">
    <source>
        <dbReference type="ARBA" id="ARBA00023163"/>
    </source>
</evidence>
<sequence length="247" mass="27861">MKRARHVTTSVQKKSAPLPLPQLRQQVQPTIADQVFKVLHDRILSLELPPETKISEAEVSAKMGVSRQPVREAFRRLANLGFLQIRPQSGTTVSLISEEAVLRARFIRLALEMHTCRTACHVISDEGLHALSNLIDQQKEAITENNRSRFHALDDAFHREICVQSGVGYVWDVISENKGHMDRVRMLTLDRSSQNYALNEHIAILDALSARSPDAAADAIDKHLSRILVQIDEIKAENHNWFTDIAP</sequence>
<protein>
    <submittedName>
        <fullName evidence="5">GntR family transcriptional regulator</fullName>
    </submittedName>
</protein>
<dbReference type="Proteomes" id="UP000809440">
    <property type="component" value="Unassembled WGS sequence"/>
</dbReference>
<dbReference type="InterPro" id="IPR036390">
    <property type="entry name" value="WH_DNA-bd_sf"/>
</dbReference>
<gene>
    <name evidence="5" type="ORF">JQX41_14680</name>
    <name evidence="6" type="ORF">JQX48_14690</name>
</gene>
<keyword evidence="2" id="KW-0238">DNA-binding</keyword>
<feature type="domain" description="HTH gntR-type" evidence="4">
    <location>
        <begin position="29"/>
        <end position="96"/>
    </location>
</feature>
<dbReference type="Pfam" id="PF07729">
    <property type="entry name" value="FCD"/>
    <property type="match status" value="1"/>
</dbReference>
<dbReference type="SMART" id="SM00895">
    <property type="entry name" value="FCD"/>
    <property type="match status" value="1"/>
</dbReference>
<dbReference type="InterPro" id="IPR036388">
    <property type="entry name" value="WH-like_DNA-bd_sf"/>
</dbReference>
<dbReference type="GO" id="GO:0003700">
    <property type="term" value="F:DNA-binding transcription factor activity"/>
    <property type="evidence" value="ECO:0007669"/>
    <property type="project" value="InterPro"/>
</dbReference>
<dbReference type="Proteomes" id="UP000755667">
    <property type="component" value="Unassembled WGS sequence"/>
</dbReference>
<keyword evidence="1" id="KW-0805">Transcription regulation</keyword>
<dbReference type="InterPro" id="IPR000524">
    <property type="entry name" value="Tscrpt_reg_HTH_GntR"/>
</dbReference>
<dbReference type="Gene3D" id="1.20.120.530">
    <property type="entry name" value="GntR ligand-binding domain-like"/>
    <property type="match status" value="1"/>
</dbReference>
<evidence type="ECO:0000313" key="5">
    <source>
        <dbReference type="EMBL" id="MBM2413558.1"/>
    </source>
</evidence>
<dbReference type="SUPFAM" id="SSF48008">
    <property type="entry name" value="GntR ligand-binding domain-like"/>
    <property type="match status" value="1"/>
</dbReference>
<organism evidence="5 7">
    <name type="scientific">Marivita cryptomonadis</name>
    <dbReference type="NCBI Taxonomy" id="505252"/>
    <lineage>
        <taxon>Bacteria</taxon>
        <taxon>Pseudomonadati</taxon>
        <taxon>Pseudomonadota</taxon>
        <taxon>Alphaproteobacteria</taxon>
        <taxon>Rhodobacterales</taxon>
        <taxon>Roseobacteraceae</taxon>
        <taxon>Marivita</taxon>
    </lineage>
</organism>
<dbReference type="SUPFAM" id="SSF46785">
    <property type="entry name" value="Winged helix' DNA-binding domain"/>
    <property type="match status" value="1"/>
</dbReference>
<reference evidence="5 8" key="1">
    <citation type="submission" date="2021-01" db="EMBL/GenBank/DDBJ databases">
        <title>Diatom-associated Roseobacters Show Island Model of Population Structure.</title>
        <authorList>
            <person name="Qu L."/>
            <person name="Feng X."/>
            <person name="Chen Y."/>
            <person name="Li L."/>
            <person name="Wang X."/>
            <person name="Hu Z."/>
            <person name="Wang H."/>
            <person name="Luo H."/>
        </authorList>
    </citation>
    <scope>NUCLEOTIDE SEQUENCE</scope>
    <source>
        <strain evidence="6 8">CC28-63</strain>
        <strain evidence="5">CC28-69</strain>
    </source>
</reference>
<dbReference type="GO" id="GO:0003677">
    <property type="term" value="F:DNA binding"/>
    <property type="evidence" value="ECO:0007669"/>
    <property type="project" value="UniProtKB-KW"/>
</dbReference>
<evidence type="ECO:0000256" key="1">
    <source>
        <dbReference type="ARBA" id="ARBA00023015"/>
    </source>
</evidence>
<dbReference type="Pfam" id="PF00392">
    <property type="entry name" value="GntR"/>
    <property type="match status" value="1"/>
</dbReference>
<evidence type="ECO:0000259" key="4">
    <source>
        <dbReference type="PROSITE" id="PS50949"/>
    </source>
</evidence>
<dbReference type="CDD" id="cd07377">
    <property type="entry name" value="WHTH_GntR"/>
    <property type="match status" value="1"/>
</dbReference>
<dbReference type="Gene3D" id="1.10.10.10">
    <property type="entry name" value="Winged helix-like DNA-binding domain superfamily/Winged helix DNA-binding domain"/>
    <property type="match status" value="1"/>
</dbReference>
<name>A0A9Q2P5F1_9RHOB</name>
<dbReference type="InterPro" id="IPR011711">
    <property type="entry name" value="GntR_C"/>
</dbReference>
<evidence type="ECO:0000313" key="8">
    <source>
        <dbReference type="Proteomes" id="UP000809440"/>
    </source>
</evidence>
<keyword evidence="8" id="KW-1185">Reference proteome</keyword>
<comment type="caution">
    <text evidence="5">The sequence shown here is derived from an EMBL/GenBank/DDBJ whole genome shotgun (WGS) entry which is preliminary data.</text>
</comment>
<proteinExistence type="predicted"/>
<dbReference type="PROSITE" id="PS50949">
    <property type="entry name" value="HTH_GNTR"/>
    <property type="match status" value="1"/>
</dbReference>
<dbReference type="SMART" id="SM00345">
    <property type="entry name" value="HTH_GNTR"/>
    <property type="match status" value="1"/>
</dbReference>